<sequence>MPRLSVRKSKDKLEAGANAAKAVWASGLAVSSTTVAAFEEGDEGGLKDLLDALDYSRAEDPEATVPKRWVEYCGGDENKARRRWRAMATYREAHAMDDMLRREQKEFFRIKKLYPQFWLGQDAQGNLVTLELLRDTREIVSLLRRSGISAERFARHQSFLTEYWIHQNLSRTGQMVRIIDVQDTPILAQSLGSVRQYFGATSIAMYHYPGLTAKIYFVNVSRAFRIIWSLMANFLDERTRESVHLLNSPLELPEDLMPDVFMGELSRDLEHSVMPGGSADDHEPAVLYDKDSFLAALPGSWTEISIESPMSRMLSGNYDGTFEESDDEEDDKVPDPEVRLDLVERPVFLVDSSCTPCLRFTCKFSNGDVLTIHHGIHRFSKDKKVTNIKYKPRFGDSAPSCLLVMRKTST</sequence>
<dbReference type="CDD" id="cd00170">
    <property type="entry name" value="SEC14"/>
    <property type="match status" value="1"/>
</dbReference>
<feature type="domain" description="CRAL-TRIO" evidence="1">
    <location>
        <begin position="106"/>
        <end position="275"/>
    </location>
</feature>
<comment type="caution">
    <text evidence="2">The sequence shown here is derived from an EMBL/GenBank/DDBJ whole genome shotgun (WGS) entry which is preliminary data.</text>
</comment>
<dbReference type="InterPro" id="IPR001251">
    <property type="entry name" value="CRAL-TRIO_dom"/>
</dbReference>
<dbReference type="Proteomes" id="UP000241890">
    <property type="component" value="Unassembled WGS sequence"/>
</dbReference>
<dbReference type="PANTHER" id="PTHR45657:SF1">
    <property type="entry name" value="CRAL-TRIO DOMAIN-CONTAINING PROTEIN YKL091C-RELATED"/>
    <property type="match status" value="1"/>
</dbReference>
<protein>
    <submittedName>
        <fullName evidence="2">Phosphatidylinositol/phosphatidylcholine transfer protein SFH3</fullName>
    </submittedName>
</protein>
<evidence type="ECO:0000313" key="3">
    <source>
        <dbReference type="Proteomes" id="UP000241890"/>
    </source>
</evidence>
<dbReference type="PROSITE" id="PS50191">
    <property type="entry name" value="CRAL_TRIO"/>
    <property type="match status" value="1"/>
</dbReference>
<evidence type="ECO:0000313" key="2">
    <source>
        <dbReference type="EMBL" id="GBG27865.1"/>
    </source>
</evidence>
<dbReference type="Pfam" id="PF00650">
    <property type="entry name" value="CRAL_TRIO"/>
    <property type="match status" value="1"/>
</dbReference>
<name>A0A2R5GB95_9STRA</name>
<dbReference type="SUPFAM" id="SSF52087">
    <property type="entry name" value="CRAL/TRIO domain"/>
    <property type="match status" value="1"/>
</dbReference>
<dbReference type="InterPro" id="IPR051026">
    <property type="entry name" value="PI/PC_transfer"/>
</dbReference>
<proteinExistence type="predicted"/>
<gene>
    <name evidence="2" type="ORF">FCC1311_095711</name>
</gene>
<reference evidence="2 3" key="1">
    <citation type="submission" date="2017-12" db="EMBL/GenBank/DDBJ databases">
        <title>Sequencing, de novo assembly and annotation of complete genome of a new Thraustochytrid species, strain FCC1311.</title>
        <authorList>
            <person name="Sedici K."/>
            <person name="Godart F."/>
            <person name="Aiese Cigliano R."/>
            <person name="Sanseverino W."/>
            <person name="Barakat M."/>
            <person name="Ortet P."/>
            <person name="Marechal E."/>
            <person name="Cagnac O."/>
            <person name="Amato A."/>
        </authorList>
    </citation>
    <scope>NUCLEOTIDE SEQUENCE [LARGE SCALE GENOMIC DNA]</scope>
</reference>
<dbReference type="AlphaFoldDB" id="A0A2R5GB95"/>
<keyword evidence="3" id="KW-1185">Reference proteome</keyword>
<accession>A0A2R5GB95</accession>
<dbReference type="EMBL" id="BEYU01000036">
    <property type="protein sequence ID" value="GBG27865.1"/>
    <property type="molecule type" value="Genomic_DNA"/>
</dbReference>
<dbReference type="Gene3D" id="3.40.525.10">
    <property type="entry name" value="CRAL-TRIO lipid binding domain"/>
    <property type="match status" value="1"/>
</dbReference>
<evidence type="ECO:0000259" key="1">
    <source>
        <dbReference type="PROSITE" id="PS50191"/>
    </source>
</evidence>
<organism evidence="2 3">
    <name type="scientific">Hondaea fermentalgiana</name>
    <dbReference type="NCBI Taxonomy" id="2315210"/>
    <lineage>
        <taxon>Eukaryota</taxon>
        <taxon>Sar</taxon>
        <taxon>Stramenopiles</taxon>
        <taxon>Bigyra</taxon>
        <taxon>Labyrinthulomycetes</taxon>
        <taxon>Thraustochytrida</taxon>
        <taxon>Thraustochytriidae</taxon>
        <taxon>Hondaea</taxon>
    </lineage>
</organism>
<dbReference type="PANTHER" id="PTHR45657">
    <property type="entry name" value="CRAL-TRIO DOMAIN-CONTAINING PROTEIN YKL091C-RELATED"/>
    <property type="match status" value="1"/>
</dbReference>
<dbReference type="InParanoid" id="A0A2R5GB95"/>
<dbReference type="InterPro" id="IPR036865">
    <property type="entry name" value="CRAL-TRIO_dom_sf"/>
</dbReference>